<name>A0AAV8R2Y2_ENSVE</name>
<feature type="region of interest" description="Disordered" evidence="9">
    <location>
        <begin position="562"/>
        <end position="588"/>
    </location>
</feature>
<dbReference type="SUPFAM" id="SSF57850">
    <property type="entry name" value="RING/U-box"/>
    <property type="match status" value="1"/>
</dbReference>
<dbReference type="GO" id="GO:0008270">
    <property type="term" value="F:zinc ion binding"/>
    <property type="evidence" value="ECO:0007669"/>
    <property type="project" value="UniProtKB-KW"/>
</dbReference>
<protein>
    <recommendedName>
        <fullName evidence="2">RING-type E3 ubiquitin transferase</fullName>
        <ecNumber evidence="2">2.3.2.27</ecNumber>
    </recommendedName>
</protein>
<evidence type="ECO:0000256" key="8">
    <source>
        <dbReference type="PROSITE-ProRule" id="PRU00175"/>
    </source>
</evidence>
<feature type="region of interest" description="Disordered" evidence="9">
    <location>
        <begin position="158"/>
        <end position="188"/>
    </location>
</feature>
<keyword evidence="7" id="KW-0862">Zinc</keyword>
<keyword evidence="5 8" id="KW-0863">Zinc-finger</keyword>
<dbReference type="Proteomes" id="UP001222027">
    <property type="component" value="Unassembled WGS sequence"/>
</dbReference>
<proteinExistence type="predicted"/>
<evidence type="ECO:0000256" key="6">
    <source>
        <dbReference type="ARBA" id="ARBA00022786"/>
    </source>
</evidence>
<dbReference type="FunFam" id="3.30.40.10:FF:000746">
    <property type="entry name" value="E3 ubiquitin-protein ligase RHF2A"/>
    <property type="match status" value="1"/>
</dbReference>
<gene>
    <name evidence="11" type="ORF">OPV22_014294</name>
</gene>
<comment type="caution">
    <text evidence="11">The sequence shown here is derived from an EMBL/GenBank/DDBJ whole genome shotgun (WGS) entry which is preliminary data.</text>
</comment>
<evidence type="ECO:0000256" key="4">
    <source>
        <dbReference type="ARBA" id="ARBA00022723"/>
    </source>
</evidence>
<evidence type="ECO:0000256" key="1">
    <source>
        <dbReference type="ARBA" id="ARBA00000900"/>
    </source>
</evidence>
<feature type="region of interest" description="Disordered" evidence="9">
    <location>
        <begin position="1"/>
        <end position="22"/>
    </location>
</feature>
<organism evidence="11 12">
    <name type="scientific">Ensete ventricosum</name>
    <name type="common">Abyssinian banana</name>
    <name type="synonym">Musa ensete</name>
    <dbReference type="NCBI Taxonomy" id="4639"/>
    <lineage>
        <taxon>Eukaryota</taxon>
        <taxon>Viridiplantae</taxon>
        <taxon>Streptophyta</taxon>
        <taxon>Embryophyta</taxon>
        <taxon>Tracheophyta</taxon>
        <taxon>Spermatophyta</taxon>
        <taxon>Magnoliopsida</taxon>
        <taxon>Liliopsida</taxon>
        <taxon>Zingiberales</taxon>
        <taxon>Musaceae</taxon>
        <taxon>Ensete</taxon>
    </lineage>
</organism>
<evidence type="ECO:0000313" key="11">
    <source>
        <dbReference type="EMBL" id="KAJ8492573.1"/>
    </source>
</evidence>
<evidence type="ECO:0000256" key="3">
    <source>
        <dbReference type="ARBA" id="ARBA00022679"/>
    </source>
</evidence>
<feature type="compositionally biased region" description="Polar residues" evidence="9">
    <location>
        <begin position="573"/>
        <end position="588"/>
    </location>
</feature>
<feature type="domain" description="RING-type" evidence="10">
    <location>
        <begin position="237"/>
        <end position="277"/>
    </location>
</feature>
<sequence length="588" mass="64142">MAQKSVRPTLSPSPPTPALPAATFPETRRRTLIIKEPEKPGARLAEVAGSTAAGCAALCCCPCGLANLIVVVLKLPVGLVRRWRKRGAKTKPSIWRPEVDAFYDDDDDLSLYLGGFPLASSGSEQPWLAKSPSPELVQLEKEMNCFFLISVLSEKGSGDERTERLPPSVGFPLSPPNESPRSSPDFEPENPRFIDFGSDLWRFALGMEEETAKMEKHLSSAAAFVEGGIQDSCDDACSICLEEFCESDPSAVTGCKHEFHLQCILEWCQRSSQCPMCWQSISLKDPTSQELLEAVERERNIRINQTRTATIFRHPALGEFDLQHLGGNDAELEERIMQHLAAAAAMGRVHHISRREGHRGRGGSHRHSQFLVFSPHQNAPYIGYRSSSAQGGENESIPSIIAASPSSVLHAPTEESSSQGTHINLAQGERSAAIATEITTSQSRPILSASRTFAGQSSPVVHDRPGPSDLQSFSESLRSRLNAVSMRYKESITKSTRGWRERLFSRNSAVADLGSEARSEVNAGVDTSSRMVDRLETRENRTNAFTFHDAEVHSASEVNHEGVTGNHVDSHPSDGTSSAPCCATSSPN</sequence>
<dbReference type="Gene3D" id="3.30.40.10">
    <property type="entry name" value="Zinc/RING finger domain, C3HC4 (zinc finger)"/>
    <property type="match status" value="1"/>
</dbReference>
<dbReference type="InterPro" id="IPR001841">
    <property type="entry name" value="Znf_RING"/>
</dbReference>
<evidence type="ECO:0000256" key="2">
    <source>
        <dbReference type="ARBA" id="ARBA00012483"/>
    </source>
</evidence>
<keyword evidence="12" id="KW-1185">Reference proteome</keyword>
<dbReference type="AlphaFoldDB" id="A0AAV8R2Y2"/>
<dbReference type="PANTHER" id="PTHR46463:SF80">
    <property type="entry name" value="RING-TYPE DOMAIN-CONTAINING PROTEIN"/>
    <property type="match status" value="1"/>
</dbReference>
<accession>A0AAV8R2Y2</accession>
<evidence type="ECO:0000259" key="10">
    <source>
        <dbReference type="PROSITE" id="PS50089"/>
    </source>
</evidence>
<evidence type="ECO:0000313" key="12">
    <source>
        <dbReference type="Proteomes" id="UP001222027"/>
    </source>
</evidence>
<evidence type="ECO:0000256" key="9">
    <source>
        <dbReference type="SAM" id="MobiDB-lite"/>
    </source>
</evidence>
<comment type="catalytic activity">
    <reaction evidence="1">
        <text>S-ubiquitinyl-[E2 ubiquitin-conjugating enzyme]-L-cysteine + [acceptor protein]-L-lysine = [E2 ubiquitin-conjugating enzyme]-L-cysteine + N(6)-ubiquitinyl-[acceptor protein]-L-lysine.</text>
        <dbReference type="EC" id="2.3.2.27"/>
    </reaction>
</comment>
<dbReference type="PANTHER" id="PTHR46463">
    <property type="entry name" value="ZINC FINGER, RING/FYVE/PHD-TYPE"/>
    <property type="match status" value="1"/>
</dbReference>
<keyword evidence="4" id="KW-0479">Metal-binding</keyword>
<dbReference type="Pfam" id="PF13639">
    <property type="entry name" value="zf-RING_2"/>
    <property type="match status" value="1"/>
</dbReference>
<dbReference type="PROSITE" id="PS50089">
    <property type="entry name" value="ZF_RING_2"/>
    <property type="match status" value="1"/>
</dbReference>
<reference evidence="11 12" key="1">
    <citation type="submission" date="2022-12" db="EMBL/GenBank/DDBJ databases">
        <title>Chromosome-scale assembly of the Ensete ventricosum genome.</title>
        <authorList>
            <person name="Dussert Y."/>
            <person name="Stocks J."/>
            <person name="Wendawek A."/>
            <person name="Woldeyes F."/>
            <person name="Nichols R.A."/>
            <person name="Borrell J.S."/>
        </authorList>
    </citation>
    <scope>NUCLEOTIDE SEQUENCE [LARGE SCALE GENOMIC DNA]</scope>
    <source>
        <strain evidence="12">cv. Maze</strain>
        <tissue evidence="11">Seeds</tissue>
    </source>
</reference>
<dbReference type="InterPro" id="IPR013083">
    <property type="entry name" value="Znf_RING/FYVE/PHD"/>
</dbReference>
<evidence type="ECO:0000256" key="7">
    <source>
        <dbReference type="ARBA" id="ARBA00022833"/>
    </source>
</evidence>
<dbReference type="SMART" id="SM00184">
    <property type="entry name" value="RING"/>
    <property type="match status" value="1"/>
</dbReference>
<dbReference type="EC" id="2.3.2.27" evidence="2"/>
<keyword evidence="6" id="KW-0833">Ubl conjugation pathway</keyword>
<dbReference type="GO" id="GO:0061630">
    <property type="term" value="F:ubiquitin protein ligase activity"/>
    <property type="evidence" value="ECO:0007669"/>
    <property type="project" value="UniProtKB-EC"/>
</dbReference>
<dbReference type="EMBL" id="JAQQAF010000004">
    <property type="protein sequence ID" value="KAJ8492573.1"/>
    <property type="molecule type" value="Genomic_DNA"/>
</dbReference>
<keyword evidence="3" id="KW-0808">Transferase</keyword>
<evidence type="ECO:0000256" key="5">
    <source>
        <dbReference type="ARBA" id="ARBA00022771"/>
    </source>
</evidence>